<evidence type="ECO:0000256" key="8">
    <source>
        <dbReference type="PIRSR" id="PIRSR606710-2"/>
    </source>
</evidence>
<dbReference type="EMBL" id="QGTQ01000019">
    <property type="protein sequence ID" value="PWV97992.1"/>
    <property type="molecule type" value="Genomic_DNA"/>
</dbReference>
<evidence type="ECO:0000256" key="5">
    <source>
        <dbReference type="PIRNR" id="PIRNR026534"/>
    </source>
</evidence>
<keyword evidence="4 5" id="KW-0326">Glycosidase</keyword>
<dbReference type="Proteomes" id="UP000246635">
    <property type="component" value="Unassembled WGS sequence"/>
</dbReference>
<dbReference type="SUPFAM" id="SSF75005">
    <property type="entry name" value="Arabinanase/levansucrase/invertase"/>
    <property type="match status" value="1"/>
</dbReference>
<evidence type="ECO:0000256" key="9">
    <source>
        <dbReference type="SAM" id="SignalP"/>
    </source>
</evidence>
<dbReference type="InterPro" id="IPR023296">
    <property type="entry name" value="Glyco_hydro_beta-prop_sf"/>
</dbReference>
<comment type="pathway">
    <text evidence="1 5">Glycan metabolism; L-arabinan degradation.</text>
</comment>
<organism evidence="10 11">
    <name type="scientific">Paenibacillus cellulosilyticus</name>
    <dbReference type="NCBI Taxonomy" id="375489"/>
    <lineage>
        <taxon>Bacteria</taxon>
        <taxon>Bacillati</taxon>
        <taxon>Bacillota</taxon>
        <taxon>Bacilli</taxon>
        <taxon>Bacillales</taxon>
        <taxon>Paenibacillaceae</taxon>
        <taxon>Paenibacillus</taxon>
    </lineage>
</organism>
<evidence type="ECO:0000256" key="7">
    <source>
        <dbReference type="PIRSR" id="PIRSR026534-2"/>
    </source>
</evidence>
<feature type="chain" id="PRO_5015944079" description="Endo-alpha-(1-&gt;5)-L-arabinanase" evidence="9">
    <location>
        <begin position="29"/>
        <end position="319"/>
    </location>
</feature>
<comment type="similarity">
    <text evidence="2 5">Belongs to the glycosyl hydrolase 43 family.</text>
</comment>
<feature type="site" description="Important for catalytic activity, responsible for pKa modulation of the active site Glu and correct orientation of both the proton donor and substrate" evidence="8">
    <location>
        <position position="158"/>
    </location>
</feature>
<dbReference type="UniPathway" id="UPA00667"/>
<dbReference type="PANTHER" id="PTHR43301:SF3">
    <property type="entry name" value="ARABINAN ENDO-1,5-ALPHA-L-ARABINOSIDASE A-RELATED"/>
    <property type="match status" value="1"/>
</dbReference>
<proteinExistence type="inferred from homology"/>
<feature type="binding site" evidence="7">
    <location>
        <position position="41"/>
    </location>
    <ligand>
        <name>substrate</name>
    </ligand>
</feature>
<evidence type="ECO:0000313" key="10">
    <source>
        <dbReference type="EMBL" id="PWV97992.1"/>
    </source>
</evidence>
<dbReference type="GO" id="GO:0046558">
    <property type="term" value="F:arabinan endo-1,5-alpha-L-arabinosidase activity"/>
    <property type="evidence" value="ECO:0007669"/>
    <property type="project" value="UniProtKB-EC"/>
</dbReference>
<dbReference type="PIRSF" id="PIRSF026534">
    <property type="entry name" value="Endo_alpha-L-arabinosidase"/>
    <property type="match status" value="1"/>
</dbReference>
<dbReference type="InterPro" id="IPR006710">
    <property type="entry name" value="Glyco_hydro_43"/>
</dbReference>
<feature type="active site" description="Proton acceptor" evidence="6">
    <location>
        <position position="41"/>
    </location>
</feature>
<feature type="signal peptide" evidence="9">
    <location>
        <begin position="1"/>
        <end position="28"/>
    </location>
</feature>
<evidence type="ECO:0000313" key="11">
    <source>
        <dbReference type="Proteomes" id="UP000246635"/>
    </source>
</evidence>
<dbReference type="AlphaFoldDB" id="A0A2V2YRX6"/>
<evidence type="ECO:0000256" key="4">
    <source>
        <dbReference type="ARBA" id="ARBA00023295"/>
    </source>
</evidence>
<evidence type="ECO:0000256" key="1">
    <source>
        <dbReference type="ARBA" id="ARBA00004834"/>
    </source>
</evidence>
<keyword evidence="11" id="KW-1185">Reference proteome</keyword>
<evidence type="ECO:0000256" key="2">
    <source>
        <dbReference type="ARBA" id="ARBA00009865"/>
    </source>
</evidence>
<feature type="binding site" evidence="7">
    <location>
        <begin position="155"/>
        <end position="158"/>
    </location>
    <ligand>
        <name>substrate</name>
    </ligand>
</feature>
<dbReference type="PANTHER" id="PTHR43301">
    <property type="entry name" value="ARABINAN ENDO-1,5-ALPHA-L-ARABINOSIDASE"/>
    <property type="match status" value="1"/>
</dbReference>
<name>A0A2V2YRX6_9BACL</name>
<gene>
    <name evidence="10" type="ORF">DFQ01_11974</name>
</gene>
<dbReference type="EC" id="3.2.1.99" evidence="5"/>
<accession>A0A2V2YRX6</accession>
<evidence type="ECO:0000256" key="6">
    <source>
        <dbReference type="PIRSR" id="PIRSR026534-1"/>
    </source>
</evidence>
<comment type="catalytic activity">
    <reaction evidence="5">
        <text>Endohydrolysis of (1-&gt;5)-alpha-arabinofuranosidic linkages in (1-&gt;5)-arabinans.</text>
        <dbReference type="EC" id="3.2.1.99"/>
    </reaction>
</comment>
<evidence type="ECO:0000256" key="3">
    <source>
        <dbReference type="ARBA" id="ARBA00022801"/>
    </source>
</evidence>
<keyword evidence="3 5" id="KW-0378">Hydrolase</keyword>
<sequence>MIKSKVKYFVTLVLTVILAFSTIFSAYASTWTLTGDTYAHDPTYIQEGSGTRWVFSTGQGIQVHWSTNGTTWNLGTQVFASEPSWWATQVPNHTKLDVWAPDIYYYNGKYYLYYSISSFGSQTSAIGLVTCTSITTGDWVDQGMVLSSSSSNTYNAIDPNLFADKSGNLYMSFGSWWAGIYVTAISKSTMKPTGNAYRIATKDGGIEGSSVVYNSSTGYYYLFVSIGVCCQGVNSTYQVAVGRSTSVTGPYYDKNGVDMKSGGGTVLDSGNSSWKGPGGQDISGTNILIRHAYSVAESGAAHMLISDLQWDSSGWPYYS</sequence>
<comment type="caution">
    <text evidence="10">The sequence shown here is derived from an EMBL/GenBank/DDBJ whole genome shotgun (WGS) entry which is preliminary data.</text>
</comment>
<dbReference type="InterPro" id="IPR050727">
    <property type="entry name" value="GH43_arabinanases"/>
</dbReference>
<dbReference type="Gene3D" id="2.115.10.20">
    <property type="entry name" value="Glycosyl hydrolase domain, family 43"/>
    <property type="match status" value="1"/>
</dbReference>
<dbReference type="InterPro" id="IPR016840">
    <property type="entry name" value="Glyco_hydro_43_endo_a_Ara-ase"/>
</dbReference>
<feature type="binding site" evidence="7">
    <location>
        <position position="120"/>
    </location>
    <ligand>
        <name>substrate</name>
    </ligand>
</feature>
<feature type="active site" description="Proton donor" evidence="6">
    <location>
        <position position="207"/>
    </location>
</feature>
<dbReference type="Pfam" id="PF04616">
    <property type="entry name" value="Glyco_hydro_43"/>
    <property type="match status" value="1"/>
</dbReference>
<reference evidence="10 11" key="1">
    <citation type="submission" date="2018-05" db="EMBL/GenBank/DDBJ databases">
        <title>Genomic Encyclopedia of Type Strains, Phase III (KMG-III): the genomes of soil and plant-associated and newly described type strains.</title>
        <authorList>
            <person name="Whitman W."/>
        </authorList>
    </citation>
    <scope>NUCLEOTIDE SEQUENCE [LARGE SCALE GENOMIC DNA]</scope>
    <source>
        <strain evidence="10 11">CECT 5696</strain>
    </source>
</reference>
<feature type="binding site" evidence="7">
    <location>
        <begin position="175"/>
        <end position="177"/>
    </location>
    <ligand>
        <name>substrate</name>
    </ligand>
</feature>
<dbReference type="RefSeq" id="WP_245946807.1">
    <property type="nucleotide sequence ID" value="NZ_CP054612.1"/>
</dbReference>
<dbReference type="GO" id="GO:0031222">
    <property type="term" value="P:arabinan catabolic process"/>
    <property type="evidence" value="ECO:0007669"/>
    <property type="project" value="UniProtKB-UniPathway"/>
</dbReference>
<keyword evidence="9" id="KW-0732">Signal</keyword>
<protein>
    <recommendedName>
        <fullName evidence="5">Endo-alpha-(1-&gt;5)-L-arabinanase</fullName>
        <ecNumber evidence="5">3.2.1.99</ecNumber>
    </recommendedName>
</protein>